<keyword evidence="1" id="KW-1133">Transmembrane helix</keyword>
<dbReference type="EMBL" id="QYBC01000002">
    <property type="protein sequence ID" value="RYB07182.1"/>
    <property type="molecule type" value="Genomic_DNA"/>
</dbReference>
<name>A0A4Q2RHM2_9HYPH</name>
<accession>A0A4Q2RHM2</accession>
<evidence type="ECO:0000313" key="3">
    <source>
        <dbReference type="Proteomes" id="UP000289411"/>
    </source>
</evidence>
<proteinExistence type="predicted"/>
<dbReference type="Proteomes" id="UP000289411">
    <property type="component" value="Unassembled WGS sequence"/>
</dbReference>
<reference evidence="2 3" key="1">
    <citation type="submission" date="2018-09" db="EMBL/GenBank/DDBJ databases">
        <authorList>
            <person name="Grouzdev D.S."/>
            <person name="Krutkina M.S."/>
        </authorList>
    </citation>
    <scope>NUCLEOTIDE SEQUENCE [LARGE SCALE GENOMIC DNA]</scope>
    <source>
        <strain evidence="2 3">RmlP001</strain>
    </source>
</reference>
<reference evidence="2 3" key="2">
    <citation type="submission" date="2019-02" db="EMBL/GenBank/DDBJ databases">
        <title>'Lichenibacterium ramalinii' gen. nov. sp. nov., 'Lichenibacterium minor' gen. nov. sp. nov.</title>
        <authorList>
            <person name="Pankratov T."/>
        </authorList>
    </citation>
    <scope>NUCLEOTIDE SEQUENCE [LARGE SCALE GENOMIC DNA]</scope>
    <source>
        <strain evidence="2 3">RmlP001</strain>
    </source>
</reference>
<dbReference type="AlphaFoldDB" id="A0A4Q2RHM2"/>
<evidence type="ECO:0000256" key="1">
    <source>
        <dbReference type="SAM" id="Phobius"/>
    </source>
</evidence>
<gene>
    <name evidence="2" type="ORF">D3272_03730</name>
</gene>
<keyword evidence="1" id="KW-0472">Membrane</keyword>
<evidence type="ECO:0000313" key="2">
    <source>
        <dbReference type="EMBL" id="RYB07182.1"/>
    </source>
</evidence>
<comment type="caution">
    <text evidence="2">The sequence shown here is derived from an EMBL/GenBank/DDBJ whole genome shotgun (WGS) entry which is preliminary data.</text>
</comment>
<organism evidence="2 3">
    <name type="scientific">Lichenibacterium ramalinae</name>
    <dbReference type="NCBI Taxonomy" id="2316527"/>
    <lineage>
        <taxon>Bacteria</taxon>
        <taxon>Pseudomonadati</taxon>
        <taxon>Pseudomonadota</taxon>
        <taxon>Alphaproteobacteria</taxon>
        <taxon>Hyphomicrobiales</taxon>
        <taxon>Lichenihabitantaceae</taxon>
        <taxon>Lichenibacterium</taxon>
    </lineage>
</organism>
<keyword evidence="3" id="KW-1185">Reference proteome</keyword>
<feature type="transmembrane region" description="Helical" evidence="1">
    <location>
        <begin position="38"/>
        <end position="57"/>
    </location>
</feature>
<sequence length="76" mass="8087">MFKIATVGSLVLWAGIAWCTVALGLALHRGPFAITPSALTGSLLCICLAGAVAGLWIGEEMRWARPSERRPRSGHL</sequence>
<keyword evidence="1" id="KW-0812">Transmembrane</keyword>
<dbReference type="RefSeq" id="WP_129217781.1">
    <property type="nucleotide sequence ID" value="NZ_QYBC01000002.1"/>
</dbReference>
<protein>
    <submittedName>
        <fullName evidence="2">Uncharacterized protein</fullName>
    </submittedName>
</protein>